<dbReference type="InterPro" id="IPR001478">
    <property type="entry name" value="PDZ"/>
</dbReference>
<dbReference type="Gene3D" id="2.40.10.120">
    <property type="match status" value="1"/>
</dbReference>
<evidence type="ECO:0000256" key="1">
    <source>
        <dbReference type="ARBA" id="ARBA00010541"/>
    </source>
</evidence>
<reference evidence="6" key="1">
    <citation type="submission" date="2019-08" db="EMBL/GenBank/DDBJ databases">
        <authorList>
            <person name="Kucharzyk K."/>
            <person name="Murdoch R.W."/>
            <person name="Higgins S."/>
            <person name="Loffler F."/>
        </authorList>
    </citation>
    <scope>NUCLEOTIDE SEQUENCE</scope>
</reference>
<proteinExistence type="inferred from homology"/>
<dbReference type="SUPFAM" id="SSF50494">
    <property type="entry name" value="Trypsin-like serine proteases"/>
    <property type="match status" value="1"/>
</dbReference>
<organism evidence="6">
    <name type="scientific">bioreactor metagenome</name>
    <dbReference type="NCBI Taxonomy" id="1076179"/>
    <lineage>
        <taxon>unclassified sequences</taxon>
        <taxon>metagenomes</taxon>
        <taxon>ecological metagenomes</taxon>
    </lineage>
</organism>
<accession>A0A645CJR9</accession>
<protein>
    <submittedName>
        <fullName evidence="6">Periplasmic serine endoprotease DegP</fullName>
        <ecNumber evidence="6">3.4.21.107</ecNumber>
    </submittedName>
</protein>
<dbReference type="SMART" id="SM00228">
    <property type="entry name" value="PDZ"/>
    <property type="match status" value="1"/>
</dbReference>
<feature type="region of interest" description="Disordered" evidence="4">
    <location>
        <begin position="187"/>
        <end position="218"/>
    </location>
</feature>
<evidence type="ECO:0000313" key="6">
    <source>
        <dbReference type="EMBL" id="MPM77189.1"/>
    </source>
</evidence>
<sequence>MRIGHWAIAIGAPFSLSRSVTIGVISGMKRSGVGVNIHESYIQTDTSINPGNSGGPLLNLAGEVIGVNDFILSPSGGSIGISFAISADLAKYVAGELVRKGHVSRPWLGVIFEPLSREAKARLGLDSGVAISQVFRDSPAAKILRRGDVILDADGEAVHTPADLQTRILSSSPGDELTLRFRRGGESRTEKVRLEPSPPDWFRRASGGSRPDMLAAGE</sequence>
<dbReference type="InterPro" id="IPR001940">
    <property type="entry name" value="Peptidase_S1C"/>
</dbReference>
<dbReference type="Pfam" id="PF13180">
    <property type="entry name" value="PDZ_2"/>
    <property type="match status" value="1"/>
</dbReference>
<dbReference type="PANTHER" id="PTHR22939:SF129">
    <property type="entry name" value="SERINE PROTEASE HTRA2, MITOCHONDRIAL"/>
    <property type="match status" value="1"/>
</dbReference>
<dbReference type="CDD" id="cd06779">
    <property type="entry name" value="cpPDZ_Deg_HtrA-like"/>
    <property type="match status" value="1"/>
</dbReference>
<dbReference type="AlphaFoldDB" id="A0A645CJR9"/>
<dbReference type="GO" id="GO:0004252">
    <property type="term" value="F:serine-type endopeptidase activity"/>
    <property type="evidence" value="ECO:0007669"/>
    <property type="project" value="InterPro"/>
</dbReference>
<dbReference type="EMBL" id="VSSQ01027773">
    <property type="protein sequence ID" value="MPM77189.1"/>
    <property type="molecule type" value="Genomic_DNA"/>
</dbReference>
<evidence type="ECO:0000256" key="3">
    <source>
        <dbReference type="ARBA" id="ARBA00022801"/>
    </source>
</evidence>
<feature type="domain" description="PDZ" evidence="5">
    <location>
        <begin position="86"/>
        <end position="185"/>
    </location>
</feature>
<dbReference type="SUPFAM" id="SSF50156">
    <property type="entry name" value="PDZ domain-like"/>
    <property type="match status" value="1"/>
</dbReference>
<dbReference type="Pfam" id="PF13365">
    <property type="entry name" value="Trypsin_2"/>
    <property type="match status" value="1"/>
</dbReference>
<dbReference type="PRINTS" id="PR00834">
    <property type="entry name" value="PROTEASES2C"/>
</dbReference>
<evidence type="ECO:0000259" key="5">
    <source>
        <dbReference type="PROSITE" id="PS50106"/>
    </source>
</evidence>
<dbReference type="EC" id="3.4.21.107" evidence="6"/>
<dbReference type="Gene3D" id="2.30.42.10">
    <property type="match status" value="1"/>
</dbReference>
<evidence type="ECO:0000256" key="2">
    <source>
        <dbReference type="ARBA" id="ARBA00022670"/>
    </source>
</evidence>
<gene>
    <name evidence="6" type="primary">degP_9</name>
    <name evidence="6" type="ORF">SDC9_124189</name>
</gene>
<dbReference type="PROSITE" id="PS50106">
    <property type="entry name" value="PDZ"/>
    <property type="match status" value="1"/>
</dbReference>
<evidence type="ECO:0000256" key="4">
    <source>
        <dbReference type="SAM" id="MobiDB-lite"/>
    </source>
</evidence>
<dbReference type="PANTHER" id="PTHR22939">
    <property type="entry name" value="SERINE PROTEASE FAMILY S1C HTRA-RELATED"/>
    <property type="match status" value="1"/>
</dbReference>
<keyword evidence="2 6" id="KW-0645">Protease</keyword>
<dbReference type="InterPro" id="IPR036034">
    <property type="entry name" value="PDZ_sf"/>
</dbReference>
<name>A0A645CJR9_9ZZZZ</name>
<keyword evidence="3 6" id="KW-0378">Hydrolase</keyword>
<dbReference type="InterPro" id="IPR009003">
    <property type="entry name" value="Peptidase_S1_PA"/>
</dbReference>
<comment type="similarity">
    <text evidence="1">Belongs to the peptidase S1C family.</text>
</comment>
<comment type="caution">
    <text evidence="6">The sequence shown here is derived from an EMBL/GenBank/DDBJ whole genome shotgun (WGS) entry which is preliminary data.</text>
</comment>
<dbReference type="GO" id="GO:0006508">
    <property type="term" value="P:proteolysis"/>
    <property type="evidence" value="ECO:0007669"/>
    <property type="project" value="UniProtKB-KW"/>
</dbReference>